<gene>
    <name evidence="1" type="ORF">L484_003172</name>
</gene>
<name>W9S2G6_9ROSA</name>
<organism evidence="1 2">
    <name type="scientific">Morus notabilis</name>
    <dbReference type="NCBI Taxonomy" id="981085"/>
    <lineage>
        <taxon>Eukaryota</taxon>
        <taxon>Viridiplantae</taxon>
        <taxon>Streptophyta</taxon>
        <taxon>Embryophyta</taxon>
        <taxon>Tracheophyta</taxon>
        <taxon>Spermatophyta</taxon>
        <taxon>Magnoliopsida</taxon>
        <taxon>eudicotyledons</taxon>
        <taxon>Gunneridae</taxon>
        <taxon>Pentapetalae</taxon>
        <taxon>rosids</taxon>
        <taxon>fabids</taxon>
        <taxon>Rosales</taxon>
        <taxon>Moraceae</taxon>
        <taxon>Moreae</taxon>
        <taxon>Morus</taxon>
    </lineage>
</organism>
<dbReference type="Proteomes" id="UP000030645">
    <property type="component" value="Unassembled WGS sequence"/>
</dbReference>
<protein>
    <submittedName>
        <fullName evidence="1">Uncharacterized protein</fullName>
    </submittedName>
</protein>
<keyword evidence="2" id="KW-1185">Reference proteome</keyword>
<evidence type="ECO:0000313" key="2">
    <source>
        <dbReference type="Proteomes" id="UP000030645"/>
    </source>
</evidence>
<dbReference type="AlphaFoldDB" id="W9S2G6"/>
<sequence length="111" mass="12442">MDSERLISLRMRFCSWRKSADLGFGLSVTMAIGRPFRSLVSDRSRTDDLLFLLSLSQPKATHVLFSSLMTEKQAVGEEGSGCLAGRPGLLRRRKTMLSFSVRPPVVGRSHW</sequence>
<dbReference type="EMBL" id="KE345973">
    <property type="protein sequence ID" value="EXC22604.1"/>
    <property type="molecule type" value="Genomic_DNA"/>
</dbReference>
<reference evidence="2" key="1">
    <citation type="submission" date="2013-01" db="EMBL/GenBank/DDBJ databases">
        <title>Draft Genome Sequence of a Mulberry Tree, Morus notabilis C.K. Schneid.</title>
        <authorList>
            <person name="He N."/>
            <person name="Zhao S."/>
        </authorList>
    </citation>
    <scope>NUCLEOTIDE SEQUENCE</scope>
</reference>
<proteinExistence type="predicted"/>
<evidence type="ECO:0000313" key="1">
    <source>
        <dbReference type="EMBL" id="EXC22604.1"/>
    </source>
</evidence>
<accession>W9S2G6</accession>